<accession>A0A2H0LVQ3</accession>
<feature type="transmembrane region" description="Helical" evidence="1">
    <location>
        <begin position="231"/>
        <end position="250"/>
    </location>
</feature>
<evidence type="ECO:0000313" key="3">
    <source>
        <dbReference type="EMBL" id="PIQ88478.1"/>
    </source>
</evidence>
<gene>
    <name evidence="3" type="ORF">COV72_08075</name>
</gene>
<dbReference type="GO" id="GO:0016020">
    <property type="term" value="C:membrane"/>
    <property type="evidence" value="ECO:0007669"/>
    <property type="project" value="InterPro"/>
</dbReference>
<feature type="transmembrane region" description="Helical" evidence="1">
    <location>
        <begin position="6"/>
        <end position="29"/>
    </location>
</feature>
<feature type="transmembrane region" description="Helical" evidence="1">
    <location>
        <begin position="166"/>
        <end position="188"/>
    </location>
</feature>
<keyword evidence="1" id="KW-0812">Transmembrane</keyword>
<keyword evidence="1" id="KW-0472">Membrane</keyword>
<dbReference type="AlphaFoldDB" id="A0A2H0LVQ3"/>
<proteinExistence type="predicted"/>
<feature type="domain" description="EamA" evidence="2">
    <location>
        <begin position="11"/>
        <end position="143"/>
    </location>
</feature>
<sequence>MQPGFFYELAGSFAALGSAAAWALSSILFRRAGDKIPALSMNFAKCLIGIFLLGAMLLITGIEQVSGRAFFILGISGLLGITFGDTLFFKALICLGPRLALLVGATAGPVVTVILAMILLGERLSMPGMFGVFFTLLGVGFVLGEQFSLEKSLEKTEKKLIPGIKYISLSILCTAFGIILAKVGVASVSPLQATFFRFLWAFIGLALWGSINGRIKKWLLPFKNDFPLLKLIFSAVCVAIFGGFWLFIISLKYIDASVATILNSTTPLFIVPMAAIMLKEKITLPAVGGTVVAVAGLILVFAT</sequence>
<feature type="transmembrane region" description="Helical" evidence="1">
    <location>
        <begin position="194"/>
        <end position="211"/>
    </location>
</feature>
<feature type="transmembrane region" description="Helical" evidence="1">
    <location>
        <begin position="41"/>
        <end position="62"/>
    </location>
</feature>
<feature type="transmembrane region" description="Helical" evidence="1">
    <location>
        <begin position="68"/>
        <end position="88"/>
    </location>
</feature>
<evidence type="ECO:0000259" key="2">
    <source>
        <dbReference type="Pfam" id="PF00892"/>
    </source>
</evidence>
<feature type="transmembrane region" description="Helical" evidence="1">
    <location>
        <begin position="282"/>
        <end position="302"/>
    </location>
</feature>
<feature type="transmembrane region" description="Helical" evidence="1">
    <location>
        <begin position="126"/>
        <end position="145"/>
    </location>
</feature>
<feature type="transmembrane region" description="Helical" evidence="1">
    <location>
        <begin position="100"/>
        <end position="120"/>
    </location>
</feature>
<keyword evidence="1" id="KW-1133">Transmembrane helix</keyword>
<dbReference type="Pfam" id="PF00892">
    <property type="entry name" value="EamA"/>
    <property type="match status" value="2"/>
</dbReference>
<dbReference type="SUPFAM" id="SSF103481">
    <property type="entry name" value="Multidrug resistance efflux transporter EmrE"/>
    <property type="match status" value="2"/>
</dbReference>
<evidence type="ECO:0000256" key="1">
    <source>
        <dbReference type="SAM" id="Phobius"/>
    </source>
</evidence>
<dbReference type="Proteomes" id="UP000229641">
    <property type="component" value="Unassembled WGS sequence"/>
</dbReference>
<dbReference type="InterPro" id="IPR000620">
    <property type="entry name" value="EamA_dom"/>
</dbReference>
<feature type="domain" description="EamA" evidence="2">
    <location>
        <begin position="162"/>
        <end position="301"/>
    </location>
</feature>
<dbReference type="PANTHER" id="PTHR22911">
    <property type="entry name" value="ACYL-MALONYL CONDENSING ENZYME-RELATED"/>
    <property type="match status" value="1"/>
</dbReference>
<reference evidence="3 4" key="1">
    <citation type="submission" date="2017-09" db="EMBL/GenBank/DDBJ databases">
        <title>Depth-based differentiation of microbial function through sediment-hosted aquifers and enrichment of novel symbionts in the deep terrestrial subsurface.</title>
        <authorList>
            <person name="Probst A.J."/>
            <person name="Ladd B."/>
            <person name="Jarett J.K."/>
            <person name="Geller-Mcgrath D.E."/>
            <person name="Sieber C.M."/>
            <person name="Emerson J.B."/>
            <person name="Anantharaman K."/>
            <person name="Thomas B.C."/>
            <person name="Malmstrom R."/>
            <person name="Stieglmeier M."/>
            <person name="Klingl A."/>
            <person name="Woyke T."/>
            <person name="Ryan C.M."/>
            <person name="Banfield J.F."/>
        </authorList>
    </citation>
    <scope>NUCLEOTIDE SEQUENCE [LARGE SCALE GENOMIC DNA]</scope>
    <source>
        <strain evidence="3">CG11_big_fil_rev_8_21_14_0_20_42_13</strain>
    </source>
</reference>
<dbReference type="EMBL" id="PCWA01000101">
    <property type="protein sequence ID" value="PIQ88478.1"/>
    <property type="molecule type" value="Genomic_DNA"/>
</dbReference>
<protein>
    <submittedName>
        <fullName evidence="3">EamA family transporter</fullName>
    </submittedName>
</protein>
<organism evidence="3 4">
    <name type="scientific">Candidatus Ghiorseimicrobium undicola</name>
    <dbReference type="NCBI Taxonomy" id="1974746"/>
    <lineage>
        <taxon>Bacteria</taxon>
        <taxon>Pseudomonadati</taxon>
        <taxon>Candidatus Omnitrophota</taxon>
        <taxon>Candidatus Ghiorseimicrobium</taxon>
    </lineage>
</organism>
<comment type="caution">
    <text evidence="3">The sequence shown here is derived from an EMBL/GenBank/DDBJ whole genome shotgun (WGS) entry which is preliminary data.</text>
</comment>
<evidence type="ECO:0000313" key="4">
    <source>
        <dbReference type="Proteomes" id="UP000229641"/>
    </source>
</evidence>
<name>A0A2H0LVQ3_9BACT</name>
<dbReference type="InterPro" id="IPR037185">
    <property type="entry name" value="EmrE-like"/>
</dbReference>
<dbReference type="Gene3D" id="1.10.3730.20">
    <property type="match status" value="1"/>
</dbReference>